<sequence length="837" mass="93358">MNKKIELLAPAGNWESFLAAVENGADAVYLGSKYFNARQNAGNFDKELLMEALKYARVRNIKVYLALNTLVLDNEMEEALEVAADAYTMGIDGIIVQDIGLARILRERIPSVELHGSTQMTVYNIEGVKVLGELGFKRVVLARELSLEEISHISKSSSIETEIFVHGALCVSYSGQCLMSSLIGSRSGNRGKCAQPCRLPYEMISTNSGNMVKGGKGFLLSPKDLCSLPMLGQILKSGVASLKIEGRMKQPEYVATVVRIYRKYIDAYSDGTILRLDPAEKESDMKELMQVFNRGGFSKGYLEGKTGRDMMCYEKPKNWGIYIGNVISFNKGTSSLKMKMEEDLSIGDGIEVLNGEDINPGTVVTYIRTENGKKNFAQKGDIAYIGDIKGNIPKGCKIYRTSSKALNMSAGETFDGKTFIRKVQIDGILSIRQNSPITLSITDGENNVEVTSERLPEIAVNKPITKERIEEQLYKTGSTPFAFKKLDVKLDKNLTVPISEINNLRRKALDELYNKKAAGNIEKRSELVGEREKGLLNFPGNGRKEKNDVKISVYFYEWSKNCHNDALYGADIVYIPFKEFLNPDNFDALQALKKEGCSIYASLPSITRGNYDRIIKSKLPEMLENGNLEGLLLGNIGQLEYVKGISNIKIRCDYSFNILNSVSLQQLNSLGIRGATISPELNLEQFKNILKYGSIDKEVIVYGRLPVMVSEYCPTGCVVGKKESGKTCGCSPCKDRYILKDRIGAKFPVICDNIDCRSMILSSNRLFAPEVIKDLRNHGCETLRLNIWDETSEQLERLIAMAKDVSLSGYGKPDKYKDLEEMIRQEGVFKGHFYKGL</sequence>
<name>A0A0L6JSQ2_9FIRM</name>
<dbReference type="Pfam" id="PF01136">
    <property type="entry name" value="Peptidase_U32"/>
    <property type="match status" value="2"/>
</dbReference>
<comment type="caution">
    <text evidence="2">The sequence shown here is derived from an EMBL/GenBank/DDBJ whole genome shotgun (WGS) entry which is preliminary data.</text>
</comment>
<proteinExistence type="predicted"/>
<dbReference type="InterPro" id="IPR020988">
    <property type="entry name" value="Pept_U32_collagenase"/>
</dbReference>
<evidence type="ECO:0000313" key="3">
    <source>
        <dbReference type="Proteomes" id="UP000036923"/>
    </source>
</evidence>
<accession>A0A0L6JSQ2</accession>
<dbReference type="PROSITE" id="PS01276">
    <property type="entry name" value="PEPTIDASE_U32"/>
    <property type="match status" value="1"/>
</dbReference>
<dbReference type="AlphaFoldDB" id="A0A0L6JSQ2"/>
<protein>
    <submittedName>
        <fullName evidence="2">Peptidase U32, collagenase</fullName>
    </submittedName>
</protein>
<dbReference type="PATRIC" id="fig|398512.5.peg.4171"/>
<dbReference type="Proteomes" id="UP000036923">
    <property type="component" value="Unassembled WGS sequence"/>
</dbReference>
<reference evidence="3" key="1">
    <citation type="submission" date="2015-07" db="EMBL/GenBank/DDBJ databases">
        <title>Near-Complete Genome Sequence of the Cellulolytic Bacterium Bacteroides (Pseudobacteroides) cellulosolvens ATCC 35603.</title>
        <authorList>
            <person name="Dassa B."/>
            <person name="Utturkar S.M."/>
            <person name="Klingeman D.M."/>
            <person name="Hurt R.A."/>
            <person name="Keller M."/>
            <person name="Xu J."/>
            <person name="Reddy Y.H.K."/>
            <person name="Borovok I."/>
            <person name="Grinberg I.R."/>
            <person name="Lamed R."/>
            <person name="Zhivin O."/>
            <person name="Bayer E.A."/>
            <person name="Brown S.D."/>
        </authorList>
    </citation>
    <scope>NUCLEOTIDE SEQUENCE [LARGE SCALE GENOMIC DNA]</scope>
    <source>
        <strain evidence="3">DSM 2933</strain>
    </source>
</reference>
<dbReference type="InterPro" id="IPR051454">
    <property type="entry name" value="RNA/ubiquinone_mod_enzymes"/>
</dbReference>
<dbReference type="InterPro" id="IPR001539">
    <property type="entry name" value="Peptidase_U32"/>
</dbReference>
<evidence type="ECO:0000259" key="1">
    <source>
        <dbReference type="Pfam" id="PF12392"/>
    </source>
</evidence>
<dbReference type="RefSeq" id="WP_036936418.1">
    <property type="nucleotide sequence ID" value="NZ_JQKC01000002.1"/>
</dbReference>
<feature type="domain" description="Peptidase U32 collagenase" evidence="1">
    <location>
        <begin position="398"/>
        <end position="515"/>
    </location>
</feature>
<dbReference type="PANTHER" id="PTHR30217:SF10">
    <property type="entry name" value="23S RRNA 5-HYDROXYCYTIDINE C2501 SYNTHASE"/>
    <property type="match status" value="1"/>
</dbReference>
<dbReference type="OrthoDB" id="9807498at2"/>
<dbReference type="Pfam" id="PF12392">
    <property type="entry name" value="DUF3656"/>
    <property type="match status" value="1"/>
</dbReference>
<gene>
    <name evidence="2" type="ORF">Bccel_3988</name>
</gene>
<evidence type="ECO:0000313" key="2">
    <source>
        <dbReference type="EMBL" id="KNY28714.1"/>
    </source>
</evidence>
<dbReference type="STRING" id="398512.Bccel_3988"/>
<dbReference type="EMBL" id="LGTC01000001">
    <property type="protein sequence ID" value="KNY28714.1"/>
    <property type="molecule type" value="Genomic_DNA"/>
</dbReference>
<dbReference type="PANTHER" id="PTHR30217">
    <property type="entry name" value="PEPTIDASE U32 FAMILY"/>
    <property type="match status" value="1"/>
</dbReference>
<keyword evidence="3" id="KW-1185">Reference proteome</keyword>
<organism evidence="2 3">
    <name type="scientific">Pseudobacteroides cellulosolvens ATCC 35603 = DSM 2933</name>
    <dbReference type="NCBI Taxonomy" id="398512"/>
    <lineage>
        <taxon>Bacteria</taxon>
        <taxon>Bacillati</taxon>
        <taxon>Bacillota</taxon>
        <taxon>Clostridia</taxon>
        <taxon>Eubacteriales</taxon>
        <taxon>Oscillospiraceae</taxon>
        <taxon>Pseudobacteroides</taxon>
    </lineage>
</organism>
<dbReference type="eggNOG" id="COG0826">
    <property type="taxonomic scope" value="Bacteria"/>
</dbReference>